<keyword evidence="3" id="KW-1185">Reference proteome</keyword>
<feature type="compositionally biased region" description="Basic and acidic residues" evidence="1">
    <location>
        <begin position="246"/>
        <end position="257"/>
    </location>
</feature>
<name>A0A0C2WK72_SERVB</name>
<dbReference type="EMBL" id="KN824304">
    <property type="protein sequence ID" value="KIM26743.1"/>
    <property type="molecule type" value="Genomic_DNA"/>
</dbReference>
<feature type="compositionally biased region" description="Low complexity" evidence="1">
    <location>
        <begin position="411"/>
        <end position="425"/>
    </location>
</feature>
<feature type="compositionally biased region" description="Basic and acidic residues" evidence="1">
    <location>
        <begin position="426"/>
        <end position="443"/>
    </location>
</feature>
<feature type="region of interest" description="Disordered" evidence="1">
    <location>
        <begin position="27"/>
        <end position="344"/>
    </location>
</feature>
<feature type="compositionally biased region" description="Low complexity" evidence="1">
    <location>
        <begin position="845"/>
        <end position="855"/>
    </location>
</feature>
<organism evidence="2 3">
    <name type="scientific">Serendipita vermifera MAFF 305830</name>
    <dbReference type="NCBI Taxonomy" id="933852"/>
    <lineage>
        <taxon>Eukaryota</taxon>
        <taxon>Fungi</taxon>
        <taxon>Dikarya</taxon>
        <taxon>Basidiomycota</taxon>
        <taxon>Agaricomycotina</taxon>
        <taxon>Agaricomycetes</taxon>
        <taxon>Sebacinales</taxon>
        <taxon>Serendipitaceae</taxon>
        <taxon>Serendipita</taxon>
    </lineage>
</organism>
<feature type="compositionally biased region" description="Low complexity" evidence="1">
    <location>
        <begin position="722"/>
        <end position="732"/>
    </location>
</feature>
<dbReference type="OrthoDB" id="3358078at2759"/>
<evidence type="ECO:0000256" key="1">
    <source>
        <dbReference type="SAM" id="MobiDB-lite"/>
    </source>
</evidence>
<feature type="compositionally biased region" description="Basic and acidic residues" evidence="1">
    <location>
        <begin position="144"/>
        <end position="158"/>
    </location>
</feature>
<feature type="compositionally biased region" description="Polar residues" evidence="1">
    <location>
        <begin position="695"/>
        <end position="707"/>
    </location>
</feature>
<feature type="compositionally biased region" description="Low complexity" evidence="1">
    <location>
        <begin position="972"/>
        <end position="987"/>
    </location>
</feature>
<accession>A0A0C2WK72</accession>
<protein>
    <submittedName>
        <fullName evidence="2">Uncharacterized protein</fullName>
    </submittedName>
</protein>
<feature type="region of interest" description="Disordered" evidence="1">
    <location>
        <begin position="545"/>
        <end position="574"/>
    </location>
</feature>
<evidence type="ECO:0000313" key="2">
    <source>
        <dbReference type="EMBL" id="KIM26743.1"/>
    </source>
</evidence>
<feature type="region of interest" description="Disordered" evidence="1">
    <location>
        <begin position="695"/>
        <end position="1010"/>
    </location>
</feature>
<dbReference type="STRING" id="933852.A0A0C2WK72"/>
<feature type="compositionally biased region" description="Polar residues" evidence="1">
    <location>
        <begin position="562"/>
        <end position="574"/>
    </location>
</feature>
<feature type="region of interest" description="Disordered" evidence="1">
    <location>
        <begin position="407"/>
        <end position="443"/>
    </location>
</feature>
<gene>
    <name evidence="2" type="ORF">M408DRAFT_312467</name>
</gene>
<feature type="compositionally biased region" description="Polar residues" evidence="1">
    <location>
        <begin position="1091"/>
        <end position="1153"/>
    </location>
</feature>
<feature type="compositionally biased region" description="Basic and acidic residues" evidence="1">
    <location>
        <begin position="309"/>
        <end position="322"/>
    </location>
</feature>
<feature type="compositionally biased region" description="Low complexity" evidence="1">
    <location>
        <begin position="936"/>
        <end position="950"/>
    </location>
</feature>
<dbReference type="HOGENOM" id="CLU_264364_0_0_1"/>
<feature type="compositionally biased region" description="Basic and acidic residues" evidence="1">
    <location>
        <begin position="826"/>
        <end position="835"/>
    </location>
</feature>
<feature type="region of interest" description="Disordered" evidence="1">
    <location>
        <begin position="1191"/>
        <end position="1223"/>
    </location>
</feature>
<feature type="compositionally biased region" description="Polar residues" evidence="1">
    <location>
        <begin position="951"/>
        <end position="971"/>
    </location>
</feature>
<dbReference type="AlphaFoldDB" id="A0A0C2WK72"/>
<sequence>MSAPSPGQLRPNSAIYIGAAVEEYTPPASATASATSNHAEPLRSPGNRRTPHLPSPPHTSSTSGSAGERELSELVTGTGSTRTKRATIALPTVTLLDKLDRFGTLGKGRAPGGTMSPASRTTSLGRSSSASAVAAVAATNSMRHSQEKDVFDRDEPGHRSHHSLSVPRSTSNNSDADDRSPTPPATPAKRLLELAQNASPGRQRLVSEPTSPRRLQMLRDRTPGKGSEGAVNLSSPLRESTALGESELHPPEADRSRQPSPGLYASEGAPSSPGLYISESTDSGQTREGRSGSIRAAARRPRPPGIRNSIDRSYEQWEREQMGDAGGAGEAEAEAAASAITPRQSEIVPEGAVRKASSAVGSGVRSVVNEGLRAAGLTRARKVSDNGSGAMVASPTTMQARERMESLDMVRSGSGSTLSTGASRLSSERERSRSRMSREREPLDMDSLRERATRNAFFSPNVRGTRTIHNVLNPETAAPLEEPTSAIINGRETPANLRLFKQNYTREHLTGSTPLMKAYTSPSGTQRHLPSRSVTALNIIGKALSSVPGTPSPTKRSIPLGDSSTQSSPNTVNGTGPVNLLQDALWMFESHVQRLPPSSVPEVTNDVLKDARGIVNAAIALNGALRGAAAVCVDEQIEAEVSKEGNNTEANANGAADVWRRVGAEFREDARVADELVRALTSFMIGAGRMLRVSNSSSGHARMSSISGADGSISRGGGSALGRGSSISRAGGSSDGRRSVEGWSRGIGMSGAERRSMDGRRSVEPGTRRSAEEAREETMRRLTSRQGGSSRDMGEAGSNGSGGSRSHRVSFQGFISDSRPGTSLSARRELPRISQEDSLSSPGPRTFTSLSSRRSTGARTPATGSKALPRLPMPNSAGSGELTFPQSQDGGDRTPIELPRPHMRHSTMPPLAVPPPLPTLPSESLVQRSKTIGKHAASNSITSASTTSTTRPQPLSATVRGSSIVPSTGSLTATTAVTPTTARPRQTSFNAGGESPTSNPFSMGRARGSAAVNGLQQIVTKDSPRKRTISNADAELQSSAEQNSSSTVSSMAKSSSGSQVGFPSSSSRDSPSSGSPNTFEPRRSGVRPTANRRTSSTFSGASTNTITSSAANGPSTTRPRAVTRISSAGTLSNPIYGSRSSLVRDSGNSTESGTDQDRKLKRTNVRLSFNGIMDRRGGIGELLSAGRKLSSRAMLEGDERDVGDSPSLNARERRERRRVAEEV</sequence>
<feature type="compositionally biased region" description="Low complexity" evidence="1">
    <location>
        <begin position="27"/>
        <end position="36"/>
    </location>
</feature>
<feature type="compositionally biased region" description="Basic and acidic residues" evidence="1">
    <location>
        <begin position="752"/>
        <end position="780"/>
    </location>
</feature>
<evidence type="ECO:0000313" key="3">
    <source>
        <dbReference type="Proteomes" id="UP000054097"/>
    </source>
</evidence>
<feature type="region of interest" description="Disordered" evidence="1">
    <location>
        <begin position="1033"/>
        <end position="1161"/>
    </location>
</feature>
<feature type="compositionally biased region" description="Polar residues" evidence="1">
    <location>
        <begin position="813"/>
        <end position="825"/>
    </location>
</feature>
<reference evidence="3" key="2">
    <citation type="submission" date="2015-01" db="EMBL/GenBank/DDBJ databases">
        <title>Evolutionary Origins and Diversification of the Mycorrhizal Mutualists.</title>
        <authorList>
            <consortium name="DOE Joint Genome Institute"/>
            <consortium name="Mycorrhizal Genomics Consortium"/>
            <person name="Kohler A."/>
            <person name="Kuo A."/>
            <person name="Nagy L.G."/>
            <person name="Floudas D."/>
            <person name="Copeland A."/>
            <person name="Barry K.W."/>
            <person name="Cichocki N."/>
            <person name="Veneault-Fourrey C."/>
            <person name="LaButti K."/>
            <person name="Lindquist E.A."/>
            <person name="Lipzen A."/>
            <person name="Lundell T."/>
            <person name="Morin E."/>
            <person name="Murat C."/>
            <person name="Riley R."/>
            <person name="Ohm R."/>
            <person name="Sun H."/>
            <person name="Tunlid A."/>
            <person name="Henrissat B."/>
            <person name="Grigoriev I.V."/>
            <person name="Hibbett D.S."/>
            <person name="Martin F."/>
        </authorList>
    </citation>
    <scope>NUCLEOTIDE SEQUENCE [LARGE SCALE GENOMIC DNA]</scope>
    <source>
        <strain evidence="3">MAFF 305830</strain>
    </source>
</reference>
<proteinExistence type="predicted"/>
<feature type="compositionally biased region" description="Low complexity" evidence="1">
    <location>
        <begin position="1044"/>
        <end position="1076"/>
    </location>
</feature>
<dbReference type="Proteomes" id="UP000054097">
    <property type="component" value="Unassembled WGS sequence"/>
</dbReference>
<feature type="compositionally biased region" description="Low complexity" evidence="1">
    <location>
        <begin position="118"/>
        <end position="141"/>
    </location>
</feature>
<feature type="compositionally biased region" description="Basic and acidic residues" evidence="1">
    <location>
        <begin position="1210"/>
        <end position="1223"/>
    </location>
</feature>
<reference evidence="2 3" key="1">
    <citation type="submission" date="2014-04" db="EMBL/GenBank/DDBJ databases">
        <authorList>
            <consortium name="DOE Joint Genome Institute"/>
            <person name="Kuo A."/>
            <person name="Zuccaro A."/>
            <person name="Kohler A."/>
            <person name="Nagy L.G."/>
            <person name="Floudas D."/>
            <person name="Copeland A."/>
            <person name="Barry K.W."/>
            <person name="Cichocki N."/>
            <person name="Veneault-Fourrey C."/>
            <person name="LaButti K."/>
            <person name="Lindquist E.A."/>
            <person name="Lipzen A."/>
            <person name="Lundell T."/>
            <person name="Morin E."/>
            <person name="Murat C."/>
            <person name="Sun H."/>
            <person name="Tunlid A."/>
            <person name="Henrissat B."/>
            <person name="Grigoriev I.V."/>
            <person name="Hibbett D.S."/>
            <person name="Martin F."/>
            <person name="Nordberg H.P."/>
            <person name="Cantor M.N."/>
            <person name="Hua S.X."/>
        </authorList>
    </citation>
    <scope>NUCLEOTIDE SEQUENCE [LARGE SCALE GENOMIC DNA]</scope>
    <source>
        <strain evidence="2 3">MAFF 305830</strain>
    </source>
</reference>